<dbReference type="Proteomes" id="UP000305109">
    <property type="component" value="Unassembled WGS sequence"/>
</dbReference>
<evidence type="ECO:0000256" key="2">
    <source>
        <dbReference type="ARBA" id="ARBA00023125"/>
    </source>
</evidence>
<feature type="domain" description="HTH tetR-type" evidence="6">
    <location>
        <begin position="34"/>
        <end position="94"/>
    </location>
</feature>
<evidence type="ECO:0000256" key="1">
    <source>
        <dbReference type="ARBA" id="ARBA00023015"/>
    </source>
</evidence>
<evidence type="ECO:0000256" key="3">
    <source>
        <dbReference type="ARBA" id="ARBA00023163"/>
    </source>
</evidence>
<comment type="caution">
    <text evidence="7">The sequence shown here is derived from an EMBL/GenBank/DDBJ whole genome shotgun (WGS) entry which is preliminary data.</text>
</comment>
<keyword evidence="1" id="KW-0805">Transcription regulation</keyword>
<feature type="compositionally biased region" description="Basic and acidic residues" evidence="5">
    <location>
        <begin position="16"/>
        <end position="33"/>
    </location>
</feature>
<evidence type="ECO:0000313" key="8">
    <source>
        <dbReference type="Proteomes" id="UP000305109"/>
    </source>
</evidence>
<dbReference type="InterPro" id="IPR041347">
    <property type="entry name" value="MftR_C"/>
</dbReference>
<name>A0ABY2RGI7_9NOCA</name>
<dbReference type="PRINTS" id="PR00455">
    <property type="entry name" value="HTHTETR"/>
</dbReference>
<dbReference type="InterPro" id="IPR001647">
    <property type="entry name" value="HTH_TetR"/>
</dbReference>
<dbReference type="Pfam" id="PF17754">
    <property type="entry name" value="TetR_C_14"/>
    <property type="match status" value="1"/>
</dbReference>
<evidence type="ECO:0000259" key="6">
    <source>
        <dbReference type="PROSITE" id="PS50977"/>
    </source>
</evidence>
<accession>A0ABY2RGI7</accession>
<dbReference type="EMBL" id="SUMD01000009">
    <property type="protein sequence ID" value="TJZ76040.1"/>
    <property type="molecule type" value="Genomic_DNA"/>
</dbReference>
<sequence length="211" mass="24125">MLHNRFMPAESTNALHSEEPARRPKPTLRERKKERTRRTIRTEAFRLFREQGYTETTVEQIAEAADISPSTFFRYFPSKEQVVLADDLDPVMIQAIERQPADMPLLAAFRQATIESFEEISDEDYAFEKERVDLVYSVPELRGVIAREFERNIELIVGLAVARTGRSTEDFEIRALAGALTGAMLAQMGRDPFDLDQILRIIDFLGSGMPI</sequence>
<evidence type="ECO:0000256" key="5">
    <source>
        <dbReference type="SAM" id="MobiDB-lite"/>
    </source>
</evidence>
<dbReference type="PANTHER" id="PTHR30055:SF234">
    <property type="entry name" value="HTH-TYPE TRANSCRIPTIONAL REGULATOR BETI"/>
    <property type="match status" value="1"/>
</dbReference>
<keyword evidence="8" id="KW-1185">Reference proteome</keyword>
<dbReference type="SUPFAM" id="SSF46689">
    <property type="entry name" value="Homeodomain-like"/>
    <property type="match status" value="1"/>
</dbReference>
<proteinExistence type="predicted"/>
<dbReference type="Gene3D" id="1.10.10.60">
    <property type="entry name" value="Homeodomain-like"/>
    <property type="match status" value="1"/>
</dbReference>
<keyword evidence="3" id="KW-0804">Transcription</keyword>
<gene>
    <name evidence="7" type="ORF">FCG67_18665</name>
</gene>
<evidence type="ECO:0000256" key="4">
    <source>
        <dbReference type="PROSITE-ProRule" id="PRU00335"/>
    </source>
</evidence>
<dbReference type="Gene3D" id="1.10.357.10">
    <property type="entry name" value="Tetracycline Repressor, domain 2"/>
    <property type="match status" value="1"/>
</dbReference>
<dbReference type="InterPro" id="IPR009057">
    <property type="entry name" value="Homeodomain-like_sf"/>
</dbReference>
<feature type="region of interest" description="Disordered" evidence="5">
    <location>
        <begin position="1"/>
        <end position="36"/>
    </location>
</feature>
<keyword evidence="2 4" id="KW-0238">DNA-binding</keyword>
<dbReference type="PROSITE" id="PS50977">
    <property type="entry name" value="HTH_TETR_2"/>
    <property type="match status" value="1"/>
</dbReference>
<feature type="DNA-binding region" description="H-T-H motif" evidence="4">
    <location>
        <begin position="57"/>
        <end position="76"/>
    </location>
</feature>
<dbReference type="Pfam" id="PF00440">
    <property type="entry name" value="TetR_N"/>
    <property type="match status" value="1"/>
</dbReference>
<organism evidence="7 8">
    <name type="scientific">Rhodococcus oryzae</name>
    <dbReference type="NCBI Taxonomy" id="2571143"/>
    <lineage>
        <taxon>Bacteria</taxon>
        <taxon>Bacillati</taxon>
        <taxon>Actinomycetota</taxon>
        <taxon>Actinomycetes</taxon>
        <taxon>Mycobacteriales</taxon>
        <taxon>Nocardiaceae</taxon>
        <taxon>Rhodococcus</taxon>
    </lineage>
</organism>
<evidence type="ECO:0000313" key="7">
    <source>
        <dbReference type="EMBL" id="TJZ76040.1"/>
    </source>
</evidence>
<protein>
    <submittedName>
        <fullName evidence="7">TetR family transcriptional regulator</fullName>
    </submittedName>
</protein>
<dbReference type="InterPro" id="IPR050109">
    <property type="entry name" value="HTH-type_TetR-like_transc_reg"/>
</dbReference>
<dbReference type="PANTHER" id="PTHR30055">
    <property type="entry name" value="HTH-TYPE TRANSCRIPTIONAL REGULATOR RUTR"/>
    <property type="match status" value="1"/>
</dbReference>
<reference evidence="7 8" key="1">
    <citation type="submission" date="2019-04" db="EMBL/GenBank/DDBJ databases">
        <title>Rhodococcus oryzae sp. nov., a novel actinomycete isolated from rhizosphere soil of rice (Oryza sativa L.).</title>
        <authorList>
            <person name="Li C."/>
        </authorList>
    </citation>
    <scope>NUCLEOTIDE SEQUENCE [LARGE SCALE GENOMIC DNA]</scope>
    <source>
        <strain evidence="7 8">NEAU-CX67</strain>
    </source>
</reference>